<dbReference type="EC" id="2.7.4.7" evidence="8"/>
<dbReference type="Pfam" id="PF08543">
    <property type="entry name" value="Phos_pyr_kin"/>
    <property type="match status" value="1"/>
</dbReference>
<dbReference type="EC" id="2.7.1.49" evidence="8"/>
<comment type="catalytic activity">
    <reaction evidence="2">
        <text>4-amino-2-methyl-5-(phosphooxymethyl)pyrimidine + ATP = 4-amino-2-methyl-5-(diphosphooxymethyl)pyrimidine + ADP</text>
        <dbReference type="Rhea" id="RHEA:19893"/>
        <dbReference type="ChEBI" id="CHEBI:30616"/>
        <dbReference type="ChEBI" id="CHEBI:57841"/>
        <dbReference type="ChEBI" id="CHEBI:58354"/>
        <dbReference type="ChEBI" id="CHEBI:456216"/>
        <dbReference type="EC" id="2.7.4.7"/>
    </reaction>
</comment>
<dbReference type="SUPFAM" id="SSF53613">
    <property type="entry name" value="Ribokinase-like"/>
    <property type="match status" value="1"/>
</dbReference>
<keyword evidence="8" id="KW-0808">Transferase</keyword>
<keyword evidence="8" id="KW-0418">Kinase</keyword>
<evidence type="ECO:0000259" key="6">
    <source>
        <dbReference type="Pfam" id="PF03070"/>
    </source>
</evidence>
<evidence type="ECO:0000313" key="9">
    <source>
        <dbReference type="Proteomes" id="UP001448858"/>
    </source>
</evidence>
<dbReference type="InterPro" id="IPR016084">
    <property type="entry name" value="Haem_Oase-like_multi-hlx"/>
</dbReference>
<dbReference type="NCBIfam" id="TIGR00097">
    <property type="entry name" value="HMP-P_kinase"/>
    <property type="match status" value="1"/>
</dbReference>
<dbReference type="InterPro" id="IPR013749">
    <property type="entry name" value="PM/HMP-P_kinase-1"/>
</dbReference>
<comment type="function">
    <text evidence="3">Catalyzes the phosphorylation of hydroxymethylpyrimidine phosphate (HMP-P) to HMP-PP, and of HMP to HMP-P.</text>
</comment>
<dbReference type="PANTHER" id="PTHR20858:SF17">
    <property type="entry name" value="HYDROXYMETHYLPYRIMIDINE_PHOSPHOMETHYLPYRIMIDINE KINASE THI20-RELATED"/>
    <property type="match status" value="1"/>
</dbReference>
<organism evidence="8 9">
    <name type="scientific">Arthrobacter citreus</name>
    <dbReference type="NCBI Taxonomy" id="1670"/>
    <lineage>
        <taxon>Bacteria</taxon>
        <taxon>Bacillati</taxon>
        <taxon>Actinomycetota</taxon>
        <taxon>Actinomycetes</taxon>
        <taxon>Micrococcales</taxon>
        <taxon>Micrococcaceae</taxon>
        <taxon>Arthrobacter</taxon>
    </lineage>
</organism>
<evidence type="ECO:0000256" key="1">
    <source>
        <dbReference type="ARBA" id="ARBA00000151"/>
    </source>
</evidence>
<dbReference type="PANTHER" id="PTHR20858">
    <property type="entry name" value="PHOSPHOMETHYLPYRIMIDINE KINASE"/>
    <property type="match status" value="1"/>
</dbReference>
<dbReference type="SUPFAM" id="SSF48613">
    <property type="entry name" value="Heme oxygenase-like"/>
    <property type="match status" value="1"/>
</dbReference>
<evidence type="ECO:0000256" key="5">
    <source>
        <dbReference type="ARBA" id="ARBA00022977"/>
    </source>
</evidence>
<dbReference type="EMBL" id="CP151657">
    <property type="protein sequence ID" value="WZP15545.1"/>
    <property type="molecule type" value="Genomic_DNA"/>
</dbReference>
<proteinExistence type="predicted"/>
<dbReference type="Gene3D" id="1.20.910.10">
    <property type="entry name" value="Heme oxygenase-like"/>
    <property type="match status" value="1"/>
</dbReference>
<dbReference type="InterPro" id="IPR029056">
    <property type="entry name" value="Ribokinase-like"/>
</dbReference>
<dbReference type="GO" id="GO:0008972">
    <property type="term" value="F:phosphomethylpyrimidine kinase activity"/>
    <property type="evidence" value="ECO:0007669"/>
    <property type="project" value="UniProtKB-EC"/>
</dbReference>
<dbReference type="CDD" id="cd19365">
    <property type="entry name" value="TenA_C-like"/>
    <property type="match status" value="1"/>
</dbReference>
<evidence type="ECO:0000313" key="8">
    <source>
        <dbReference type="EMBL" id="WZP15545.1"/>
    </source>
</evidence>
<dbReference type="CDD" id="cd01169">
    <property type="entry name" value="HMPP_kinase"/>
    <property type="match status" value="1"/>
</dbReference>
<feature type="domain" description="Pyridoxamine kinase/Phosphomethylpyrimidine kinase" evidence="7">
    <location>
        <begin position="27"/>
        <end position="277"/>
    </location>
</feature>
<gene>
    <name evidence="8" type="ORF">AAE021_15525</name>
</gene>
<feature type="domain" description="Thiaminase-2/PQQC" evidence="6">
    <location>
        <begin position="451"/>
        <end position="538"/>
    </location>
</feature>
<evidence type="ECO:0000259" key="7">
    <source>
        <dbReference type="Pfam" id="PF08543"/>
    </source>
</evidence>
<name>A0ABZ2ZWI0_9MICC</name>
<keyword evidence="5" id="KW-0784">Thiamine biosynthesis</keyword>
<feature type="domain" description="Thiaminase-2/PQQC" evidence="6">
    <location>
        <begin position="331"/>
        <end position="397"/>
    </location>
</feature>
<evidence type="ECO:0000256" key="2">
    <source>
        <dbReference type="ARBA" id="ARBA00000565"/>
    </source>
</evidence>
<dbReference type="InterPro" id="IPR004399">
    <property type="entry name" value="HMP/HMP-P_kinase_dom"/>
</dbReference>
<comment type="catalytic activity">
    <reaction evidence="1">
        <text>4-amino-5-hydroxymethyl-2-methylpyrimidine + ATP = 4-amino-2-methyl-5-(phosphooxymethyl)pyrimidine + ADP + H(+)</text>
        <dbReference type="Rhea" id="RHEA:23096"/>
        <dbReference type="ChEBI" id="CHEBI:15378"/>
        <dbReference type="ChEBI" id="CHEBI:16892"/>
        <dbReference type="ChEBI" id="CHEBI:30616"/>
        <dbReference type="ChEBI" id="CHEBI:58354"/>
        <dbReference type="ChEBI" id="CHEBI:456216"/>
        <dbReference type="EC" id="2.7.1.49"/>
    </reaction>
</comment>
<dbReference type="InterPro" id="IPR004305">
    <property type="entry name" value="Thiaminase-2/PQQC"/>
</dbReference>
<reference evidence="8 9" key="1">
    <citation type="submission" date="2024-04" db="EMBL/GenBank/DDBJ databases">
        <title>Arthrobacter sp. from Plains bison fecal sample.</title>
        <authorList>
            <person name="Ruzzini A."/>
        </authorList>
    </citation>
    <scope>NUCLEOTIDE SEQUENCE [LARGE SCALE GENOMIC DNA]</scope>
    <source>
        <strain evidence="8 9">EINP1</strain>
    </source>
</reference>
<dbReference type="NCBIfam" id="NF011301">
    <property type="entry name" value="PRK14713.1"/>
    <property type="match status" value="1"/>
</dbReference>
<dbReference type="GO" id="GO:0008902">
    <property type="term" value="F:hydroxymethylpyrimidine kinase activity"/>
    <property type="evidence" value="ECO:0007669"/>
    <property type="project" value="UniProtKB-EC"/>
</dbReference>
<dbReference type="Proteomes" id="UP001448858">
    <property type="component" value="Chromosome"/>
</dbReference>
<evidence type="ECO:0000256" key="3">
    <source>
        <dbReference type="ARBA" id="ARBA00003848"/>
    </source>
</evidence>
<evidence type="ECO:0000256" key="4">
    <source>
        <dbReference type="ARBA" id="ARBA00004769"/>
    </source>
</evidence>
<keyword evidence="9" id="KW-1185">Reference proteome</keyword>
<dbReference type="Gene3D" id="3.40.1190.20">
    <property type="match status" value="1"/>
</dbReference>
<sequence length="543" mass="56878">MSAGTNAGSDFGSIHRVPRILSIAGTDPAGGAGIQADLKSIAATGGYGMAVVTALVAQNTRGVRSVHTPPVGFLREQLDAVSDDVIIDAVKIGMLGSTGVTHTVDAWLAEAQVPAVVLDPVMIATSGDRLLDDGAEAALRQLLHRVDVVTPNLPELAVLVQEPVARDWSSALAQGERLSAAYGVQVLVKGGHLAGQWCPDALVDAAAADPVVLQVRTPRVDTVNTHGTGCSMSAALATCYARTGRWDLALTATKEWLQEALEYADELDVGAGHGPVHHFRGVWERGLAPLGAAAAAPEAMKEAPPVQAAGPHTAALWEQTAAVRADINELDFVRALGSGHLNREAFEFYLAQDALYLRGYARALARASELAPALDEQVFWAKAAYDALATEMELHTSWLPDGGIGGGIGGGTDGGLAGREAVPGPVTRGYLQHLLGSADAAGPGAGRGANEYERLVGALLPCFWIYADVGTRLSDANHSGHPYAEWLDTYSDPAFAGSTTAAVDILERVLDRSPEDVRELTRSAFHESAHREYEFFAAGAGES</sequence>
<dbReference type="Pfam" id="PF03070">
    <property type="entry name" value="TENA_THI-4"/>
    <property type="match status" value="2"/>
</dbReference>
<accession>A0ABZ2ZWI0</accession>
<protein>
    <submittedName>
        <fullName evidence="8">Bifunctional hydroxymethylpyrimidine kinase/phosphomethylpyrimidine kinase</fullName>
        <ecNumber evidence="8">2.7.1.49</ecNumber>
        <ecNumber evidence="8">2.7.4.7</ecNumber>
    </submittedName>
</protein>
<comment type="pathway">
    <text evidence="4">Cofactor biosynthesis; thiamine diphosphate biosynthesis; 4-amino-2-methyl-5-diphosphomethylpyrimidine from 5-amino-1-(5-phospho-D-ribosyl)imidazole: step 3/3.</text>
</comment>
<dbReference type="RefSeq" id="WP_342023203.1">
    <property type="nucleotide sequence ID" value="NZ_CP151657.1"/>
</dbReference>